<dbReference type="GO" id="GO:0016491">
    <property type="term" value="F:oxidoreductase activity"/>
    <property type="evidence" value="ECO:0007669"/>
    <property type="project" value="TreeGrafter"/>
</dbReference>
<protein>
    <recommendedName>
        <fullName evidence="4">Cytochrome c family protein</fullName>
    </recommendedName>
</protein>
<evidence type="ECO:0000313" key="3">
    <source>
        <dbReference type="EMBL" id="VAW70714.1"/>
    </source>
</evidence>
<dbReference type="PROSITE" id="PS51257">
    <property type="entry name" value="PROKAR_LIPOPROTEIN"/>
    <property type="match status" value="1"/>
</dbReference>
<dbReference type="SUPFAM" id="SSF48695">
    <property type="entry name" value="Multiheme cytochromes"/>
    <property type="match status" value="1"/>
</dbReference>
<dbReference type="InterPro" id="IPR036280">
    <property type="entry name" value="Multihaem_cyt_sf"/>
</dbReference>
<reference evidence="3" key="1">
    <citation type="submission" date="2018-06" db="EMBL/GenBank/DDBJ databases">
        <authorList>
            <person name="Zhirakovskaya E."/>
        </authorList>
    </citation>
    <scope>NUCLEOTIDE SEQUENCE</scope>
</reference>
<evidence type="ECO:0008006" key="4">
    <source>
        <dbReference type="Google" id="ProtNLM"/>
    </source>
</evidence>
<evidence type="ECO:0000256" key="2">
    <source>
        <dbReference type="SAM" id="MobiDB-lite"/>
    </source>
</evidence>
<proteinExistence type="predicted"/>
<name>A0A3B0YPC3_9ZZZZ</name>
<dbReference type="InterPro" id="IPR051829">
    <property type="entry name" value="Multiheme_Cytochr_ET"/>
</dbReference>
<dbReference type="PANTHER" id="PTHR35038">
    <property type="entry name" value="DISSIMILATORY SULFITE REDUCTASE SIRA"/>
    <property type="match status" value="1"/>
</dbReference>
<feature type="compositionally biased region" description="Basic and acidic residues" evidence="2">
    <location>
        <begin position="353"/>
        <end position="365"/>
    </location>
</feature>
<feature type="region of interest" description="Disordered" evidence="2">
    <location>
        <begin position="348"/>
        <end position="369"/>
    </location>
</feature>
<dbReference type="PANTHER" id="PTHR35038:SF6">
    <property type="entry name" value="SURFACE LOCALIZED DECAHEME CYTOCHROME C LIPOPROTEIN"/>
    <property type="match status" value="1"/>
</dbReference>
<dbReference type="AlphaFoldDB" id="A0A3B0YPC3"/>
<gene>
    <name evidence="3" type="ORF">MNBD_GAMMA09-2440</name>
</gene>
<dbReference type="EMBL" id="UOFI01000207">
    <property type="protein sequence ID" value="VAW70714.1"/>
    <property type="molecule type" value="Genomic_DNA"/>
</dbReference>
<evidence type="ECO:0000256" key="1">
    <source>
        <dbReference type="ARBA" id="ARBA00022729"/>
    </source>
</evidence>
<organism evidence="3">
    <name type="scientific">hydrothermal vent metagenome</name>
    <dbReference type="NCBI Taxonomy" id="652676"/>
    <lineage>
        <taxon>unclassified sequences</taxon>
        <taxon>metagenomes</taxon>
        <taxon>ecological metagenomes</taxon>
    </lineage>
</organism>
<sequence length="816" mass="90685">MSVLTRLVVVLVFCVSILVAGCEGGCSPGTQSSRALSAEGNGSCSQSGCHSQIEVISTSHDCVSCHGGDDTAPGKEGAHPMYTSVLNNWFAPEFPMRNKGWNSTGKFDESFSVNGLSELRFKNPGDLHVVDQTCGAAGCHEDIVRRVKLNIHAGMQGDLSQIMFLNGDTLQPDNKSRWAGYDSFNPDYDAGITGTIQSLRMIPPVECLKRDDPRLAVNNPDLQLYPNPILSQPCPVRQPDCCPDGFSFVGTPQTKVGQMNEGEVVSRMYSNNDCARCHLWNDGSKRTGDMRAAGCTACHVKYANNGLSRSADESIDKSLISRPAKHTFKGATDDDQCAHCHNRGGRIPQSYYGRRERASGGRESPKNPVNASYTDLSLLGDGPFSSLHGRTFPFYIDDEDTTNNYDETPADVHQKKYGMQCVDCHIETEVHGDGHIYEDRFYEVEIKCRTCHGTRNAIANGNTLKKVAGTTVFRKHPRLSIENGQVFLQLKSSSQRLKVTQIKAAVDSRKQVSLDGHRRRHMEKLECFSCHVTWYQNCFSCHVERDDSGPERNWSDGKVRIGKLTKDNRKFVSIDTFVLGSNRNAQYLPEGKLAPFIGFGTFNTYKNGIRLVYEDRVPVASDGVSKGIPWNKIHPHSNQIKPRNCNECHPTDAVFLDYTQQEIDAVYNVGDPKGALNNNGILKDVDCDNQPDKTYQKRCKRLARLRVTYGLGSTRYRQDAFVADPKGGKDIQIEYVLDRFVGDELYDINCPDGDKKNPDITAPACLGPNPVSHNGFRALTVDEINAMFRIIINQRTMDRHTRSVEFPDKPALGVLK</sequence>
<accession>A0A3B0YPC3</accession>
<keyword evidence="1" id="KW-0732">Signal</keyword>
<dbReference type="CDD" id="cd08168">
    <property type="entry name" value="Cytochrom_C3"/>
    <property type="match status" value="1"/>
</dbReference>